<geneLocation type="plasmid" evidence="2">
    <name>poe11-1</name>
</geneLocation>
<dbReference type="GeneID" id="71062330"/>
<name>A0A5B9RML3_9HYPH</name>
<evidence type="ECO:0000313" key="1">
    <source>
        <dbReference type="EMBL" id="QEG79349.1"/>
    </source>
</evidence>
<dbReference type="OrthoDB" id="3015044at2"/>
<evidence type="ECO:0000313" key="2">
    <source>
        <dbReference type="Proteomes" id="UP000321311"/>
    </source>
</evidence>
<sequence length="194" mass="22597">MDKINLRKQKFSPCENPFLKKSEIFADNKIVKTSITQQKFINTDTNRTEVIPTIHVTEKTNEKKFIEIFANGIQTVFNLSRTGHRVLIIVLEECQSNKTENKNNNSITLIWFDGGVNGKKHDMVDRTFHNGLRELIQKGILKPKLPNQYWINPILFFKGNKITFMKEYQIEPSSTKSDIPSNEYQTDLEDFTKI</sequence>
<evidence type="ECO:0008006" key="3">
    <source>
        <dbReference type="Google" id="ProtNLM"/>
    </source>
</evidence>
<dbReference type="EMBL" id="CP042965">
    <property type="protein sequence ID" value="QEG79349.1"/>
    <property type="molecule type" value="Genomic_DNA"/>
</dbReference>
<dbReference type="RefSeq" id="WP_151030325.1">
    <property type="nucleotide sequence ID" value="NZ_CP042965.1"/>
</dbReference>
<keyword evidence="1" id="KW-0614">Plasmid</keyword>
<dbReference type="KEGG" id="barn:D1092_09390"/>
<proteinExistence type="predicted"/>
<accession>A0A5B9RML3</accession>
<protein>
    <recommendedName>
        <fullName evidence="3">Plasmid replication protein RepL domain-containing protein</fullName>
    </recommendedName>
</protein>
<gene>
    <name evidence="1" type="ORF">D1092_09390</name>
</gene>
<dbReference type="Proteomes" id="UP000321311">
    <property type="component" value="Plasmid pOE11-1"/>
</dbReference>
<reference evidence="2" key="1">
    <citation type="submission" date="2019-07" db="EMBL/GenBank/DDBJ databases">
        <title>Bartonella kosoyii sp. nov. and Bartonella krasnovii sp. nov., two novel members of the Bartonella elizabethae complex sensu lato, isolated from black rats and wild desert rodent-fleas.</title>
        <authorList>
            <person name="Gutierrez R."/>
            <person name="Shalit T."/>
            <person name="Markus B."/>
            <person name="Yuan C."/>
            <person name="Nachum-Biala Y."/>
            <person name="Elad D."/>
            <person name="Harrus S."/>
        </authorList>
    </citation>
    <scope>NUCLEOTIDE SEQUENCE [LARGE SCALE GENOMIC DNA]</scope>
    <source>
        <strain evidence="2">OE 1-1</strain>
        <plasmid evidence="2">poe11-1</plasmid>
    </source>
</reference>
<organism evidence="1 2">
    <name type="scientific">Bartonella krasnovii</name>
    <dbReference type="NCBI Taxonomy" id="2267275"/>
    <lineage>
        <taxon>Bacteria</taxon>
        <taxon>Pseudomonadati</taxon>
        <taxon>Pseudomonadota</taxon>
        <taxon>Alphaproteobacteria</taxon>
        <taxon>Hyphomicrobiales</taxon>
        <taxon>Bartonellaceae</taxon>
        <taxon>Bartonella</taxon>
    </lineage>
</organism>
<dbReference type="AlphaFoldDB" id="A0A5B9RML3"/>